<feature type="domain" description="FAD-binding" evidence="1">
    <location>
        <begin position="7"/>
        <end position="180"/>
    </location>
</feature>
<dbReference type="GO" id="GO:0016628">
    <property type="term" value="F:oxidoreductase activity, acting on the CH-CH group of donors, NAD or NADP as acceptor"/>
    <property type="evidence" value="ECO:0007669"/>
    <property type="project" value="InterPro"/>
</dbReference>
<dbReference type="Pfam" id="PF22578">
    <property type="entry name" value="GGR_cat"/>
    <property type="match status" value="1"/>
</dbReference>
<accession>A0A5C6RZX6</accession>
<dbReference type="GO" id="GO:0071949">
    <property type="term" value="F:FAD binding"/>
    <property type="evidence" value="ECO:0007669"/>
    <property type="project" value="InterPro"/>
</dbReference>
<dbReference type="Proteomes" id="UP000321580">
    <property type="component" value="Unassembled WGS sequence"/>
</dbReference>
<protein>
    <submittedName>
        <fullName evidence="3">Geranylgeranyl reductase family protein</fullName>
    </submittedName>
</protein>
<evidence type="ECO:0000313" key="4">
    <source>
        <dbReference type="Proteomes" id="UP000321580"/>
    </source>
</evidence>
<dbReference type="InterPro" id="IPR036188">
    <property type="entry name" value="FAD/NAD-bd_sf"/>
</dbReference>
<gene>
    <name evidence="3" type="ORF">FRY97_04540</name>
</gene>
<evidence type="ECO:0000259" key="2">
    <source>
        <dbReference type="Pfam" id="PF22578"/>
    </source>
</evidence>
<organism evidence="3 4">
    <name type="scientific">Phaeodactylibacter luteus</name>
    <dbReference type="NCBI Taxonomy" id="1564516"/>
    <lineage>
        <taxon>Bacteria</taxon>
        <taxon>Pseudomonadati</taxon>
        <taxon>Bacteroidota</taxon>
        <taxon>Saprospiria</taxon>
        <taxon>Saprospirales</taxon>
        <taxon>Haliscomenobacteraceae</taxon>
        <taxon>Phaeodactylibacter</taxon>
    </lineage>
</organism>
<dbReference type="InterPro" id="IPR002938">
    <property type="entry name" value="FAD-bd"/>
</dbReference>
<dbReference type="RefSeq" id="WP_147166244.1">
    <property type="nucleotide sequence ID" value="NZ_VOOR01000006.1"/>
</dbReference>
<evidence type="ECO:0000259" key="1">
    <source>
        <dbReference type="Pfam" id="PF01494"/>
    </source>
</evidence>
<dbReference type="EMBL" id="VOOR01000006">
    <property type="protein sequence ID" value="TXB67663.1"/>
    <property type="molecule type" value="Genomic_DNA"/>
</dbReference>
<feature type="domain" description="Digeranylgeranylglycerophospholipid reductase catalytic" evidence="2">
    <location>
        <begin position="201"/>
        <end position="264"/>
    </location>
</feature>
<name>A0A5C6RZX6_9BACT</name>
<dbReference type="Gene3D" id="3.50.50.60">
    <property type="entry name" value="FAD/NAD(P)-binding domain"/>
    <property type="match status" value="1"/>
</dbReference>
<dbReference type="PANTHER" id="PTHR42685">
    <property type="entry name" value="GERANYLGERANYL DIPHOSPHATE REDUCTASE"/>
    <property type="match status" value="1"/>
</dbReference>
<dbReference type="InterPro" id="IPR050407">
    <property type="entry name" value="Geranylgeranyl_reductase"/>
</dbReference>
<reference evidence="3 4" key="1">
    <citation type="submission" date="2019-08" db="EMBL/GenBank/DDBJ databases">
        <title>Genome of Phaeodactylibacter luteus.</title>
        <authorList>
            <person name="Bowman J.P."/>
        </authorList>
    </citation>
    <scope>NUCLEOTIDE SEQUENCE [LARGE SCALE GENOMIC DNA]</scope>
    <source>
        <strain evidence="3 4">KCTC 42180</strain>
    </source>
</reference>
<dbReference type="Pfam" id="PF01494">
    <property type="entry name" value="FAD_binding_3"/>
    <property type="match status" value="1"/>
</dbReference>
<keyword evidence="4" id="KW-1185">Reference proteome</keyword>
<evidence type="ECO:0000313" key="3">
    <source>
        <dbReference type="EMBL" id="TXB67663.1"/>
    </source>
</evidence>
<dbReference type="InterPro" id="IPR011777">
    <property type="entry name" value="Geranylgeranyl_Rdtase_fam"/>
</dbReference>
<sequence>MNTSTIEACIVGAGPGGVATALKLSYLGIPSLLIDKAAFPRDKVCGDAISGKVTTLLNRLDPAILERFNARPIQSDVWGIRFVSPDNKNLNIPFKPNYVREATSAPGYVAKRLDFDDFLIGEVKRRANIEFWEGVEVSTYQKQPNGWAVGTKDGRTIHCRMLIAADGAYSAFSRKQAGLAKDPKHYAAAVRAYYKGVAGLDKDNFIELHFIKAITPGYFWIFPLPDGQANVGLGMRSDIMAKRGFNLREELDKLLREHPVLSARFSQAELIGKVKGFGLPLGSKRRSISGDHYMLVGDAGHLVDPLTGEGIGNAFYSGFIAAEQLQQCIMAEDYSAAFLKAYDKRVDRVLGSEMRLSYRLQKMLMYPAIVNLIASIIAGNQKVIEVLSGMYNDFSLREQLARPAFWLKMFLKKKQ</sequence>
<dbReference type="PRINTS" id="PR00420">
    <property type="entry name" value="RNGMNOXGNASE"/>
</dbReference>
<proteinExistence type="predicted"/>
<dbReference type="PANTHER" id="PTHR42685:SF22">
    <property type="entry name" value="CONDITIONED MEDIUM FACTOR RECEPTOR 1"/>
    <property type="match status" value="1"/>
</dbReference>
<dbReference type="AlphaFoldDB" id="A0A5C6RZX6"/>
<comment type="caution">
    <text evidence="3">The sequence shown here is derived from an EMBL/GenBank/DDBJ whole genome shotgun (WGS) entry which is preliminary data.</text>
</comment>
<dbReference type="NCBIfam" id="TIGR02032">
    <property type="entry name" value="GG-red-SF"/>
    <property type="match status" value="1"/>
</dbReference>
<dbReference type="SUPFAM" id="SSF51905">
    <property type="entry name" value="FAD/NAD(P)-binding domain"/>
    <property type="match status" value="1"/>
</dbReference>
<dbReference type="OrthoDB" id="9806565at2"/>
<dbReference type="InterPro" id="IPR054715">
    <property type="entry name" value="GGR_cat"/>
</dbReference>